<dbReference type="InterPro" id="IPR049945">
    <property type="entry name" value="AAA_22"/>
</dbReference>
<dbReference type="InterPro" id="IPR027417">
    <property type="entry name" value="P-loop_NTPase"/>
</dbReference>
<gene>
    <name evidence="7" type="ORF">ACFPFM_39825</name>
</gene>
<dbReference type="Pfam" id="PF03704">
    <property type="entry name" value="BTAD"/>
    <property type="match status" value="1"/>
</dbReference>
<name>A0ABV9YB07_9PSEU</name>
<comment type="caution">
    <text evidence="7">The sequence shown here is derived from an EMBL/GenBank/DDBJ whole genome shotgun (WGS) entry which is preliminary data.</text>
</comment>
<keyword evidence="4" id="KW-0804">Transcription</keyword>
<dbReference type="PRINTS" id="PR00364">
    <property type="entry name" value="DISEASERSIST"/>
</dbReference>
<evidence type="ECO:0000256" key="3">
    <source>
        <dbReference type="ARBA" id="ARBA00023125"/>
    </source>
</evidence>
<dbReference type="SUPFAM" id="SSF48452">
    <property type="entry name" value="TPR-like"/>
    <property type="match status" value="2"/>
</dbReference>
<organism evidence="7 8">
    <name type="scientific">Saccharothrix xinjiangensis</name>
    <dbReference type="NCBI Taxonomy" id="204798"/>
    <lineage>
        <taxon>Bacteria</taxon>
        <taxon>Bacillati</taxon>
        <taxon>Actinomycetota</taxon>
        <taxon>Actinomycetes</taxon>
        <taxon>Pseudonocardiales</taxon>
        <taxon>Pseudonocardiaceae</taxon>
        <taxon>Saccharothrix</taxon>
    </lineage>
</organism>
<evidence type="ECO:0000256" key="4">
    <source>
        <dbReference type="ARBA" id="ARBA00023163"/>
    </source>
</evidence>
<sequence>MSDSPGSSVRARVLGPLEVRRRDQPVETGPVRQRVILALLLLNTGRPVPRARLVDVLWSAPPANAVNKVQGYVAALRNALEPGRRRRGESILRHSGGGYCLDVPRDLLDLSVFDDLLAAAAGARPDAALGLLRSALELWRGDVLADLGEAVADLPEVQAVRSRHRQAVLLAARLAEGRAASAALVPHLVRATGPAPLDEELHAALVVALHRCGRRAEALRVFHAVRERLAEELGVGPGTRLSEAYHQVLRPDADLSVPAQLPPDAPGFAGRSALVGSLTRRLTERRRDPGVVLLSGVAGAGKTALAVRVARLVAEVFPDGQLFADLEGTGDRPADPDEVLRGFLGALGVPDERVPAALPARTALFRSLLAHRRVLVVLDDARDAAQVRPLLPGSATNAVLLTSRSHLAALDVADRVDVGVLSTPDAVALLSAALGGPPRDGAGELVAACGHLPLALRIAAGRVLLGGREDLGPVTGLLRDERVRMDELRLDDLGVRASLMPSYRRLEAASARAFRLLAAAPCPAPSTAAAAVALGTGPDRLAGLLEPLVDAHLVRVDRGRCEFHGLVRAFGRERALAEEPEAWLGQARTRLAGWYLGALWRAVHAVLPGSGGGEVRLPGAAGAPRFTDPAVASSWLDDHEDDLVEVIRHAIEDRLVDTAVALAATERFGRYFTRRGHPGHHRRLCEAALDRACAEGDADGQALAAIGLGAAALQAGDPDTAFEHLSWAVKHLDRSGTREEATAWADLALVHDARGEPREALDALHRARQIYQRVGDERGSVAVLGGLGRQHTALADYPSALVTLRRALARARRLGLAELVADLHNGIGDTWRHAGDAEQAVAGYQAGLSRAERLGDVRVEAAALEGLGLTYLRSGHTRRAGEKLAQAADRYLALGNHPRAAALRAAL</sequence>
<evidence type="ECO:0000259" key="6">
    <source>
        <dbReference type="PROSITE" id="PS51755"/>
    </source>
</evidence>
<feature type="DNA-binding region" description="OmpR/PhoB-type" evidence="5">
    <location>
        <begin position="1"/>
        <end position="103"/>
    </location>
</feature>
<dbReference type="SMART" id="SM01043">
    <property type="entry name" value="BTAD"/>
    <property type="match status" value="1"/>
</dbReference>
<dbReference type="InterPro" id="IPR001867">
    <property type="entry name" value="OmpR/PhoB-type_DNA-bd"/>
</dbReference>
<dbReference type="RefSeq" id="WP_344042485.1">
    <property type="nucleotide sequence ID" value="NZ_BAAAKE010000034.1"/>
</dbReference>
<accession>A0ABV9YB07</accession>
<proteinExistence type="inferred from homology"/>
<feature type="domain" description="OmpR/PhoB-type" evidence="6">
    <location>
        <begin position="1"/>
        <end position="103"/>
    </location>
</feature>
<dbReference type="Pfam" id="PF00486">
    <property type="entry name" value="Trans_reg_C"/>
    <property type="match status" value="1"/>
</dbReference>
<dbReference type="PANTHER" id="PTHR35807:SF1">
    <property type="entry name" value="TRANSCRIPTIONAL REGULATOR REDD"/>
    <property type="match status" value="1"/>
</dbReference>
<dbReference type="PROSITE" id="PS51755">
    <property type="entry name" value="OMPR_PHOB"/>
    <property type="match status" value="1"/>
</dbReference>
<dbReference type="SMART" id="SM00028">
    <property type="entry name" value="TPR"/>
    <property type="match status" value="4"/>
</dbReference>
<dbReference type="SUPFAM" id="SSF52540">
    <property type="entry name" value="P-loop containing nucleoside triphosphate hydrolases"/>
    <property type="match status" value="1"/>
</dbReference>
<dbReference type="PANTHER" id="PTHR35807">
    <property type="entry name" value="TRANSCRIPTIONAL REGULATOR REDD-RELATED"/>
    <property type="match status" value="1"/>
</dbReference>
<dbReference type="Pfam" id="PF13424">
    <property type="entry name" value="TPR_12"/>
    <property type="match status" value="1"/>
</dbReference>
<dbReference type="InterPro" id="IPR016032">
    <property type="entry name" value="Sig_transdc_resp-reg_C-effctor"/>
</dbReference>
<dbReference type="CDD" id="cd15831">
    <property type="entry name" value="BTAD"/>
    <property type="match status" value="1"/>
</dbReference>
<evidence type="ECO:0000256" key="5">
    <source>
        <dbReference type="PROSITE-ProRule" id="PRU01091"/>
    </source>
</evidence>
<evidence type="ECO:0000313" key="7">
    <source>
        <dbReference type="EMBL" id="MFC5059900.1"/>
    </source>
</evidence>
<dbReference type="SUPFAM" id="SSF46894">
    <property type="entry name" value="C-terminal effector domain of the bipartite response regulators"/>
    <property type="match status" value="1"/>
</dbReference>
<evidence type="ECO:0000256" key="2">
    <source>
        <dbReference type="ARBA" id="ARBA00023015"/>
    </source>
</evidence>
<dbReference type="InterPro" id="IPR019734">
    <property type="entry name" value="TPR_rpt"/>
</dbReference>
<reference evidence="8" key="1">
    <citation type="journal article" date="2019" name="Int. J. Syst. Evol. Microbiol.">
        <title>The Global Catalogue of Microorganisms (GCM) 10K type strain sequencing project: providing services to taxonomists for standard genome sequencing and annotation.</title>
        <authorList>
            <consortium name="The Broad Institute Genomics Platform"/>
            <consortium name="The Broad Institute Genome Sequencing Center for Infectious Disease"/>
            <person name="Wu L."/>
            <person name="Ma J."/>
        </authorList>
    </citation>
    <scope>NUCLEOTIDE SEQUENCE [LARGE SCALE GENOMIC DNA]</scope>
    <source>
        <strain evidence="8">KCTC 12848</strain>
    </source>
</reference>
<keyword evidence="3 5" id="KW-0238">DNA-binding</keyword>
<dbReference type="InterPro" id="IPR051677">
    <property type="entry name" value="AfsR-DnrI-RedD_regulator"/>
</dbReference>
<dbReference type="Gene3D" id="1.25.40.10">
    <property type="entry name" value="Tetratricopeptide repeat domain"/>
    <property type="match status" value="2"/>
</dbReference>
<keyword evidence="8" id="KW-1185">Reference proteome</keyword>
<dbReference type="EMBL" id="JBHSJB010000050">
    <property type="protein sequence ID" value="MFC5059900.1"/>
    <property type="molecule type" value="Genomic_DNA"/>
</dbReference>
<protein>
    <submittedName>
        <fullName evidence="7">BTAD domain-containing putative transcriptional regulator</fullName>
    </submittedName>
</protein>
<dbReference type="InterPro" id="IPR005158">
    <property type="entry name" value="BTAD"/>
</dbReference>
<dbReference type="SMART" id="SM00862">
    <property type="entry name" value="Trans_reg_C"/>
    <property type="match status" value="1"/>
</dbReference>
<dbReference type="InterPro" id="IPR011990">
    <property type="entry name" value="TPR-like_helical_dom_sf"/>
</dbReference>
<evidence type="ECO:0000313" key="8">
    <source>
        <dbReference type="Proteomes" id="UP001595833"/>
    </source>
</evidence>
<dbReference type="Gene3D" id="1.10.10.10">
    <property type="entry name" value="Winged helix-like DNA-binding domain superfamily/Winged helix DNA-binding domain"/>
    <property type="match status" value="1"/>
</dbReference>
<evidence type="ECO:0000256" key="1">
    <source>
        <dbReference type="ARBA" id="ARBA00005820"/>
    </source>
</evidence>
<dbReference type="InterPro" id="IPR036388">
    <property type="entry name" value="WH-like_DNA-bd_sf"/>
</dbReference>
<comment type="similarity">
    <text evidence="1">Belongs to the AfsR/DnrI/RedD regulatory family.</text>
</comment>
<dbReference type="Proteomes" id="UP001595833">
    <property type="component" value="Unassembled WGS sequence"/>
</dbReference>
<dbReference type="Pfam" id="PF13401">
    <property type="entry name" value="AAA_22"/>
    <property type="match status" value="1"/>
</dbReference>
<keyword evidence="2" id="KW-0805">Transcription regulation</keyword>